<keyword evidence="3" id="KW-1185">Reference proteome</keyword>
<keyword evidence="1" id="KW-0812">Transmembrane</keyword>
<proteinExistence type="predicted"/>
<feature type="transmembrane region" description="Helical" evidence="1">
    <location>
        <begin position="245"/>
        <end position="267"/>
    </location>
</feature>
<keyword evidence="1" id="KW-0472">Membrane</keyword>
<feature type="transmembrane region" description="Helical" evidence="1">
    <location>
        <begin position="287"/>
        <end position="308"/>
    </location>
</feature>
<evidence type="ECO:0000313" key="2">
    <source>
        <dbReference type="EMBL" id="QXI51927.1"/>
    </source>
</evidence>
<dbReference type="RefSeq" id="WP_198797564.1">
    <property type="nucleotide sequence ID" value="NZ_CP077080.1"/>
</dbReference>
<feature type="transmembrane region" description="Helical" evidence="1">
    <location>
        <begin position="80"/>
        <end position="99"/>
    </location>
</feature>
<feature type="transmembrane region" description="Helical" evidence="1">
    <location>
        <begin position="329"/>
        <end position="349"/>
    </location>
</feature>
<feature type="transmembrane region" description="Helical" evidence="1">
    <location>
        <begin position="28"/>
        <end position="45"/>
    </location>
</feature>
<evidence type="ECO:0000313" key="3">
    <source>
        <dbReference type="Proteomes" id="UP000824066"/>
    </source>
</evidence>
<feature type="transmembrane region" description="Helical" evidence="1">
    <location>
        <begin position="142"/>
        <end position="161"/>
    </location>
</feature>
<dbReference type="EMBL" id="CP077080">
    <property type="protein sequence ID" value="QXI51927.1"/>
    <property type="molecule type" value="Genomic_DNA"/>
</dbReference>
<evidence type="ECO:0000256" key="1">
    <source>
        <dbReference type="SAM" id="Phobius"/>
    </source>
</evidence>
<accession>A0ABX8QAV1</accession>
<dbReference type="Proteomes" id="UP000824066">
    <property type="component" value="Chromosome"/>
</dbReference>
<feature type="transmembrane region" description="Helical" evidence="1">
    <location>
        <begin position="57"/>
        <end position="74"/>
    </location>
</feature>
<feature type="transmembrane region" description="Helical" evidence="1">
    <location>
        <begin position="111"/>
        <end position="130"/>
    </location>
</feature>
<feature type="transmembrane region" description="Helical" evidence="1">
    <location>
        <begin position="203"/>
        <end position="224"/>
    </location>
</feature>
<gene>
    <name evidence="2" type="ORF">KSS97_20665</name>
</gene>
<feature type="transmembrane region" description="Helical" evidence="1">
    <location>
        <begin position="5"/>
        <end position="22"/>
    </location>
</feature>
<protein>
    <recommendedName>
        <fullName evidence="4">O-antigen ligase domain-containing protein</fullName>
    </recommendedName>
</protein>
<reference evidence="2 3" key="1">
    <citation type="journal article" date="2021" name="Microorganisms">
        <title>The Ever-Expanding Pseudomonas Genus: Description of 43 New Species and Partition of the Pseudomonas putida Group.</title>
        <authorList>
            <person name="Girard L."/>
            <person name="Lood C."/>
            <person name="Hofte M."/>
            <person name="Vandamme P."/>
            <person name="Rokni-Zadeh H."/>
            <person name="van Noort V."/>
            <person name="Lavigne R."/>
            <person name="De Mot R."/>
        </authorList>
    </citation>
    <scope>NUCLEOTIDE SEQUENCE [LARGE SCALE GENOMIC DNA]</scope>
    <source>
        <strain evidence="2 3">SWRI17</strain>
    </source>
</reference>
<keyword evidence="1" id="KW-1133">Transmembrane helix</keyword>
<name>A0ABX8QAV1_PSECO</name>
<evidence type="ECO:0008006" key="4">
    <source>
        <dbReference type="Google" id="ProtNLM"/>
    </source>
</evidence>
<organism evidence="2 3">
    <name type="scientific">Pseudomonas canavaninivorans</name>
    <dbReference type="NCBI Taxonomy" id="2842348"/>
    <lineage>
        <taxon>Bacteria</taxon>
        <taxon>Pseudomonadati</taxon>
        <taxon>Pseudomonadota</taxon>
        <taxon>Gammaproteobacteria</taxon>
        <taxon>Pseudomonadales</taxon>
        <taxon>Pseudomonadaceae</taxon>
        <taxon>Pseudomonas</taxon>
    </lineage>
</organism>
<sequence>MKLRGFFIGIAMCYVLFALLSLVYGVFAYRAAAVFCGCLILFYMLKSRLAELRLGGLLVFLVLIIAVFSLFSLQSSEGRSLFSVMVFIGALGVSWFSLAARCTFHLYELPFYIILGATLILFLVFGYGPAEFNTVLAGYSRNGYSAILLAFAGGYIFSRIYRGKRISLVLMMLVLISSFPLYGRSGIAMAFSLFIVVLCYRSLRVAALVGGAGILCALSSLDIIESYIYGATNFSAGMDSPRSEMLLQYLDSINGLGLLTGLDLSQVPLIFEYNNNPHNAFLLLHSYYGISMILLICLIAISLFKLFVEKKFALLAIAVLFLCRALFDIIYLFGLFDYLLFPLLFYWFFAKYFRSSGSVSTPLGVR</sequence>
<feature type="transmembrane region" description="Helical" evidence="1">
    <location>
        <begin position="168"/>
        <end position="197"/>
    </location>
</feature>